<dbReference type="GO" id="GO:0005768">
    <property type="term" value="C:endosome"/>
    <property type="evidence" value="ECO:0007669"/>
    <property type="project" value="TreeGrafter"/>
</dbReference>
<dbReference type="Pfam" id="PF10186">
    <property type="entry name" value="ATG14"/>
    <property type="match status" value="1"/>
</dbReference>
<feature type="region of interest" description="Disordered" evidence="5">
    <location>
        <begin position="293"/>
        <end position="321"/>
    </location>
</feature>
<feature type="compositionally biased region" description="Low complexity" evidence="5">
    <location>
        <begin position="309"/>
        <end position="321"/>
    </location>
</feature>
<gene>
    <name evidence="6" type="ORF">DASB73_018280</name>
</gene>
<evidence type="ECO:0000256" key="2">
    <source>
        <dbReference type="ARBA" id="ARBA00013807"/>
    </source>
</evidence>
<evidence type="ECO:0000256" key="5">
    <source>
        <dbReference type="SAM" id="MobiDB-lite"/>
    </source>
</evidence>
<dbReference type="GO" id="GO:0035493">
    <property type="term" value="P:SNARE complex assembly"/>
    <property type="evidence" value="ECO:0007669"/>
    <property type="project" value="TreeGrafter"/>
</dbReference>
<evidence type="ECO:0000256" key="4">
    <source>
        <dbReference type="SAM" id="Coils"/>
    </source>
</evidence>
<reference evidence="6 7" key="1">
    <citation type="journal article" date="2023" name="Elife">
        <title>Identification of key yeast species and microbe-microbe interactions impacting larval growth of Drosophila in the wild.</title>
        <authorList>
            <person name="Mure A."/>
            <person name="Sugiura Y."/>
            <person name="Maeda R."/>
            <person name="Honda K."/>
            <person name="Sakurai N."/>
            <person name="Takahashi Y."/>
            <person name="Watada M."/>
            <person name="Katoh T."/>
            <person name="Gotoh A."/>
            <person name="Gotoh Y."/>
            <person name="Taniguchi I."/>
            <person name="Nakamura K."/>
            <person name="Hayashi T."/>
            <person name="Katayama T."/>
            <person name="Uemura T."/>
            <person name="Hattori Y."/>
        </authorList>
    </citation>
    <scope>NUCLEOTIDE SEQUENCE [LARGE SCALE GENOMIC DNA]</scope>
    <source>
        <strain evidence="6 7">SB-73</strain>
    </source>
</reference>
<dbReference type="GO" id="GO:0032991">
    <property type="term" value="C:protein-containing complex"/>
    <property type="evidence" value="ECO:0007669"/>
    <property type="project" value="UniProtKB-ARBA"/>
</dbReference>
<name>A0AAV5RHE7_STABA</name>
<evidence type="ECO:0000313" key="7">
    <source>
        <dbReference type="Proteomes" id="UP001362899"/>
    </source>
</evidence>
<protein>
    <recommendedName>
        <fullName evidence="2">Autophagy-related protein 14</fullName>
    </recommendedName>
</protein>
<sequence>MRLAGITHLGLRSKSVESRRALLVIYIGLQSQPIYISEERLLSPYSITEFNKVDFTNSQFCKEFKIAIQQWVYANKWVQSNEWILDLREFRPASSHIDHSKDDVASPTHNYTNNANQLKHHNVGHNYDTSDEEIVIYSNNTEMAPPPLEQEDLESGFPGSPKPPEPLTSRIFKWYYGNSDNEGGIEGDYITSLSYPQLVDLWTLENSLDQSKVSSKDLKSEADKIIKESLVVLETKRNAFKRKLKLIQSKRDQMQNRTKELLKEVQYINEEYKKIDTMVSESMYVADSLSRVNNLHNSNDNDNDKNDNKNNNNNNESESSLVSNVDYSYEIKREQARLALELLQIFPIEPIDDHKFVFSICGIVLPSVFAINHYDPVQVGAALGFVAQMVVCLSRYLDVPLTYPITLCGSQSYITDNISVIKHGSSQFPLWTRGTLLYRVEYALYLLHKDIEKLMNSVNLAVIDLKQTLANLKNLLLVISSNM</sequence>
<dbReference type="InterPro" id="IPR018791">
    <property type="entry name" value="UV_resistance/autophagy_Atg14"/>
</dbReference>
<dbReference type="PANTHER" id="PTHR15157:SF5">
    <property type="entry name" value="UV RADIATION RESISTANCE-ASSOCIATED GENE PROTEIN"/>
    <property type="match status" value="1"/>
</dbReference>
<dbReference type="AlphaFoldDB" id="A0AAV5RHE7"/>
<proteinExistence type="inferred from homology"/>
<comment type="similarity">
    <text evidence="1">Belongs to the ATG14 family.</text>
</comment>
<dbReference type="GO" id="GO:0000149">
    <property type="term" value="F:SNARE binding"/>
    <property type="evidence" value="ECO:0007669"/>
    <property type="project" value="TreeGrafter"/>
</dbReference>
<evidence type="ECO:0000313" key="6">
    <source>
        <dbReference type="EMBL" id="GMM50870.1"/>
    </source>
</evidence>
<dbReference type="GO" id="GO:0000323">
    <property type="term" value="C:lytic vacuole"/>
    <property type="evidence" value="ECO:0007669"/>
    <property type="project" value="TreeGrafter"/>
</dbReference>
<keyword evidence="3 4" id="KW-0175">Coiled coil</keyword>
<evidence type="ECO:0000256" key="1">
    <source>
        <dbReference type="ARBA" id="ARBA00009574"/>
    </source>
</evidence>
<dbReference type="Proteomes" id="UP001362899">
    <property type="component" value="Unassembled WGS sequence"/>
</dbReference>
<dbReference type="PANTHER" id="PTHR15157">
    <property type="entry name" value="UV RADIATION RESISTANCE-ASSOCIATED GENE PROTEIN"/>
    <property type="match status" value="1"/>
</dbReference>
<accession>A0AAV5RHE7</accession>
<comment type="caution">
    <text evidence="6">The sequence shown here is derived from an EMBL/GenBank/DDBJ whole genome shotgun (WGS) entry which is preliminary data.</text>
</comment>
<keyword evidence="7" id="KW-1185">Reference proteome</keyword>
<dbReference type="EMBL" id="BTGC01000003">
    <property type="protein sequence ID" value="GMM50870.1"/>
    <property type="molecule type" value="Genomic_DNA"/>
</dbReference>
<evidence type="ECO:0000256" key="3">
    <source>
        <dbReference type="ARBA" id="ARBA00023054"/>
    </source>
</evidence>
<feature type="coiled-coil region" evidence="4">
    <location>
        <begin position="237"/>
        <end position="271"/>
    </location>
</feature>
<organism evidence="6 7">
    <name type="scientific">Starmerella bacillaris</name>
    <name type="common">Yeast</name>
    <name type="synonym">Candida zemplinina</name>
    <dbReference type="NCBI Taxonomy" id="1247836"/>
    <lineage>
        <taxon>Eukaryota</taxon>
        <taxon>Fungi</taxon>
        <taxon>Dikarya</taxon>
        <taxon>Ascomycota</taxon>
        <taxon>Saccharomycotina</taxon>
        <taxon>Dipodascomycetes</taxon>
        <taxon>Dipodascales</taxon>
        <taxon>Trichomonascaceae</taxon>
        <taxon>Starmerella</taxon>
    </lineage>
</organism>